<dbReference type="RefSeq" id="WP_086283460.1">
    <property type="nucleotide sequence ID" value="NZ_NGMO01000001.1"/>
</dbReference>
<dbReference type="InterPro" id="IPR006542">
    <property type="entry name" value="DUF1093"/>
</dbReference>
<evidence type="ECO:0000313" key="2">
    <source>
        <dbReference type="Proteomes" id="UP000194933"/>
    </source>
</evidence>
<dbReference type="SUPFAM" id="SSF159121">
    <property type="entry name" value="BC4932-like"/>
    <property type="match status" value="1"/>
</dbReference>
<dbReference type="Gene3D" id="2.40.50.480">
    <property type="match status" value="1"/>
</dbReference>
<evidence type="ECO:0008006" key="3">
    <source>
        <dbReference type="Google" id="ProtNLM"/>
    </source>
</evidence>
<dbReference type="PANTHER" id="PTHR36433">
    <property type="entry name" value="HYPOTHETICAL CYTOSOLIC PROTEIN"/>
    <property type="match status" value="1"/>
</dbReference>
<proteinExistence type="predicted"/>
<gene>
    <name evidence="1" type="ORF">A5844_000396</name>
</gene>
<dbReference type="Proteomes" id="UP000194933">
    <property type="component" value="Unassembled WGS sequence"/>
</dbReference>
<accession>A0A2C9XPT2</accession>
<protein>
    <recommendedName>
        <fullName evidence="3">YxeA family protein</fullName>
    </recommendedName>
</protein>
<dbReference type="PANTHER" id="PTHR36433:SF2">
    <property type="entry name" value="YXEA FAMILY PROTEIN"/>
    <property type="match status" value="1"/>
</dbReference>
<dbReference type="STRING" id="1987383.A5844_000396"/>
<dbReference type="InterPro" id="IPR036166">
    <property type="entry name" value="YxeA-like_sf"/>
</dbReference>
<dbReference type="AlphaFoldDB" id="A0A2C9XPT2"/>
<comment type="caution">
    <text evidence="1">The sequence shown here is derived from an EMBL/GenBank/DDBJ whole genome shotgun (WGS) entry which is preliminary data.</text>
</comment>
<organism evidence="1 2">
    <name type="scientific">Candidatus Enterococcus wittei</name>
    <dbReference type="NCBI Taxonomy" id="1987383"/>
    <lineage>
        <taxon>Bacteria</taxon>
        <taxon>Bacillati</taxon>
        <taxon>Bacillota</taxon>
        <taxon>Bacilli</taxon>
        <taxon>Lactobacillales</taxon>
        <taxon>Enterococcaceae</taxon>
        <taxon>Enterococcus</taxon>
    </lineage>
</organism>
<dbReference type="NCBIfam" id="TIGR01655">
    <property type="entry name" value="yxeA_fam"/>
    <property type="match status" value="1"/>
</dbReference>
<reference evidence="1 2" key="1">
    <citation type="submission" date="2017-05" db="EMBL/GenBank/DDBJ databases">
        <title>The Genome Sequence of Enterococcus sp. 10A9_DIV0425.</title>
        <authorList>
            <consortium name="The Broad Institute Genomics Platform"/>
            <consortium name="The Broad Institute Genomic Center for Infectious Diseases"/>
            <person name="Earl A."/>
            <person name="Manson A."/>
            <person name="Schwartman J."/>
            <person name="Gilmore M."/>
            <person name="Abouelleil A."/>
            <person name="Cao P."/>
            <person name="Chapman S."/>
            <person name="Cusick C."/>
            <person name="Shea T."/>
            <person name="Young S."/>
            <person name="Neafsey D."/>
            <person name="Nusbaum C."/>
            <person name="Birren B."/>
        </authorList>
    </citation>
    <scope>NUCLEOTIDE SEQUENCE [LARGE SCALE GENOMIC DNA]</scope>
    <source>
        <strain evidence="1 2">10A9_DIV0425</strain>
    </source>
</reference>
<keyword evidence="2" id="KW-1185">Reference proteome</keyword>
<name>A0A2C9XPT2_9ENTE</name>
<dbReference type="Pfam" id="PF06486">
    <property type="entry name" value="DUF1093"/>
    <property type="match status" value="1"/>
</dbReference>
<dbReference type="EMBL" id="NGMO01000001">
    <property type="protein sequence ID" value="OTP12180.1"/>
    <property type="molecule type" value="Genomic_DNA"/>
</dbReference>
<sequence>MKKLMGVFVVVAIFLGGSIFAYNYFYGGETYYTKITTDGEKEVESTDKGMNLSIYVYNQPAYNQKGEKQEVTLREARDRPLKKNAYLKLTVNPRKGVLSWEEVNASEVPEKAMEKFDQ</sequence>
<evidence type="ECO:0000313" key="1">
    <source>
        <dbReference type="EMBL" id="OTP12180.1"/>
    </source>
</evidence>